<dbReference type="InterPro" id="IPR036298">
    <property type="entry name" value="Chalcone_isomerase_sf"/>
</dbReference>
<dbReference type="Gene3D" id="3.50.70.10">
    <property type="match status" value="1"/>
</dbReference>
<proteinExistence type="predicted"/>
<dbReference type="InterPro" id="IPR016088">
    <property type="entry name" value="Chalcone_isomerase_3-sand"/>
</dbReference>
<accession>A0A3B0WMT5</accession>
<evidence type="ECO:0000259" key="1">
    <source>
        <dbReference type="Pfam" id="PF16036"/>
    </source>
</evidence>
<dbReference type="PANTHER" id="PTHR47698">
    <property type="entry name" value="FATTY-ACID-BINDING PROTEIN 3, CHLOROPLASTIC"/>
    <property type="match status" value="1"/>
</dbReference>
<organism evidence="2">
    <name type="scientific">hydrothermal vent metagenome</name>
    <dbReference type="NCBI Taxonomy" id="652676"/>
    <lineage>
        <taxon>unclassified sequences</taxon>
        <taxon>metagenomes</taxon>
        <taxon>ecological metagenomes</taxon>
    </lineage>
</organism>
<dbReference type="PANTHER" id="PTHR47698:SF2">
    <property type="entry name" value="FATTY-ACID-BINDING PROTEIN 3, CHLOROPLASTIC"/>
    <property type="match status" value="1"/>
</dbReference>
<dbReference type="EMBL" id="UOFF01000365">
    <property type="protein sequence ID" value="VAW57255.1"/>
    <property type="molecule type" value="Genomic_DNA"/>
</dbReference>
<dbReference type="InterPro" id="IPR016087">
    <property type="entry name" value="Chalcone_isomerase"/>
</dbReference>
<name>A0A3B0WMT5_9ZZZZ</name>
<dbReference type="Pfam" id="PF16036">
    <property type="entry name" value="Chalcone_3"/>
    <property type="match status" value="1"/>
</dbReference>
<sequence length="210" mass="24093">MEIENRILRFERRKFLHIAIVGLFLSLFNTHSFAREIAGVKLSETISVKGIDQPLVLNGAGIRYKYFFKIYVAALYIPEKRHLENIILRSTPEHPYQANRVVMHFLYGPISQVKIANSWVEGFKDNLASKVFSRVQARLYKFNRMFKNVYEGDVVLLDYLPNVGTRVTINGLNRGVIKGADFNHALLLVWLGDNPVVDELKDALLGIEDE</sequence>
<feature type="domain" description="Chalcone isomerase" evidence="1">
    <location>
        <begin position="34"/>
        <end position="206"/>
    </location>
</feature>
<dbReference type="SUPFAM" id="SSF54626">
    <property type="entry name" value="Chalcone isomerase"/>
    <property type="match status" value="1"/>
</dbReference>
<evidence type="ECO:0000313" key="2">
    <source>
        <dbReference type="EMBL" id="VAW57255.1"/>
    </source>
</evidence>
<dbReference type="GO" id="GO:0016872">
    <property type="term" value="F:intramolecular lyase activity"/>
    <property type="evidence" value="ECO:0007669"/>
    <property type="project" value="InterPro"/>
</dbReference>
<dbReference type="AlphaFoldDB" id="A0A3B0WMT5"/>
<protein>
    <recommendedName>
        <fullName evidence="1">Chalcone isomerase domain-containing protein</fullName>
    </recommendedName>
</protein>
<reference evidence="2" key="1">
    <citation type="submission" date="2018-06" db="EMBL/GenBank/DDBJ databases">
        <authorList>
            <person name="Zhirakovskaya E."/>
        </authorList>
    </citation>
    <scope>NUCLEOTIDE SEQUENCE</scope>
</reference>
<gene>
    <name evidence="2" type="ORF">MNBD_GAMMA07-1352</name>
</gene>